<organism evidence="1">
    <name type="scientific">Mycobacterium xenopi 4042</name>
    <dbReference type="NCBI Taxonomy" id="1299334"/>
    <lineage>
        <taxon>Bacteria</taxon>
        <taxon>Bacillati</taxon>
        <taxon>Actinomycetota</taxon>
        <taxon>Actinomycetes</taxon>
        <taxon>Mycobacteriales</taxon>
        <taxon>Mycobacteriaceae</taxon>
        <taxon>Mycobacterium</taxon>
    </lineage>
</organism>
<evidence type="ECO:0000313" key="1">
    <source>
        <dbReference type="EMBL" id="EUA54556.1"/>
    </source>
</evidence>
<protein>
    <submittedName>
        <fullName evidence="1">Putative phosphotransferase domain protein</fullName>
    </submittedName>
</protein>
<sequence length="91" mass="10545">MTSVVLGVDPAVVADWIERLGIAFTGPLSFERIGLGQSNLTYLVRDADDREWVLRRPRWGSCWRRRTTWPARRGSCRRCRTPRCPRQRSTG</sequence>
<dbReference type="Gene3D" id="3.30.200.20">
    <property type="entry name" value="Phosphorylase Kinase, domain 1"/>
    <property type="match status" value="1"/>
</dbReference>
<gene>
    <name evidence="1" type="ORF">I553_1349</name>
</gene>
<dbReference type="InterPro" id="IPR011009">
    <property type="entry name" value="Kinase-like_dom_sf"/>
</dbReference>
<accession>X8CFG0</accession>
<keyword evidence="1" id="KW-0808">Transferase</keyword>
<reference evidence="1" key="1">
    <citation type="submission" date="2014-01" db="EMBL/GenBank/DDBJ databases">
        <authorList>
            <person name="Brown-Elliot B."/>
            <person name="Wallace R."/>
            <person name="Lenaerts A."/>
            <person name="Ordway D."/>
            <person name="DeGroote M.A."/>
            <person name="Parker T."/>
            <person name="Sizemore C."/>
            <person name="Tallon L.J."/>
            <person name="Sadzewicz L.K."/>
            <person name="Sengamalay N."/>
            <person name="Fraser C.M."/>
            <person name="Hine E."/>
            <person name="Shefchek K.A."/>
            <person name="Das S.P."/>
            <person name="Tettelin H."/>
        </authorList>
    </citation>
    <scope>NUCLEOTIDE SEQUENCE [LARGE SCALE GENOMIC DNA]</scope>
    <source>
        <strain evidence="1">4042</strain>
    </source>
</reference>
<name>X8CFG0_MYCXE</name>
<proteinExistence type="predicted"/>
<dbReference type="AlphaFoldDB" id="X8CFG0"/>
<dbReference type="EMBL" id="JAOB01000032">
    <property type="protein sequence ID" value="EUA54556.1"/>
    <property type="molecule type" value="Genomic_DNA"/>
</dbReference>
<dbReference type="GO" id="GO:0016740">
    <property type="term" value="F:transferase activity"/>
    <property type="evidence" value="ECO:0007669"/>
    <property type="project" value="UniProtKB-KW"/>
</dbReference>
<dbReference type="PATRIC" id="fig|1299334.3.peg.3160"/>
<dbReference type="SUPFAM" id="SSF56112">
    <property type="entry name" value="Protein kinase-like (PK-like)"/>
    <property type="match status" value="1"/>
</dbReference>
<comment type="caution">
    <text evidence="1">The sequence shown here is derived from an EMBL/GenBank/DDBJ whole genome shotgun (WGS) entry which is preliminary data.</text>
</comment>